<evidence type="ECO:0000256" key="2">
    <source>
        <dbReference type="PIRSR" id="PIRSR006232-1"/>
    </source>
</evidence>
<evidence type="ECO:0000313" key="7">
    <source>
        <dbReference type="Proteomes" id="UP000053237"/>
    </source>
</evidence>
<dbReference type="PANTHER" id="PTHR13903">
    <property type="entry name" value="PIRIN-RELATED"/>
    <property type="match status" value="1"/>
</dbReference>
<dbReference type="PIRSF" id="PIRSF006232">
    <property type="entry name" value="Pirin"/>
    <property type="match status" value="1"/>
</dbReference>
<proteinExistence type="inferred from homology"/>
<protein>
    <recommendedName>
        <fullName evidence="8">Pirin N-terminal domain-containing protein</fullName>
    </recommendedName>
</protein>
<dbReference type="Pfam" id="PF05726">
    <property type="entry name" value="Pirin_C"/>
    <property type="match status" value="1"/>
</dbReference>
<feature type="binding site" evidence="2">
    <location>
        <position position="106"/>
    </location>
    <ligand>
        <name>Fe cation</name>
        <dbReference type="ChEBI" id="CHEBI:24875"/>
    </ligand>
</feature>
<dbReference type="InterPro" id="IPR012093">
    <property type="entry name" value="Pirin"/>
</dbReference>
<dbReference type="InParanoid" id="A0A024GEG6"/>
<dbReference type="OrthoDB" id="198735at2759"/>
<dbReference type="Gene3D" id="2.60.120.10">
    <property type="entry name" value="Jelly Rolls"/>
    <property type="match status" value="2"/>
</dbReference>
<dbReference type="CDD" id="cd02247">
    <property type="entry name" value="cupin_pirin_C"/>
    <property type="match status" value="1"/>
</dbReference>
<dbReference type="AlphaFoldDB" id="A0A024GEG6"/>
<comment type="cofactor">
    <cofactor evidence="2">
        <name>Fe cation</name>
        <dbReference type="ChEBI" id="CHEBI:24875"/>
    </cofactor>
    <text evidence="2">Binds 1 Fe cation per subunit.</text>
</comment>
<dbReference type="Proteomes" id="UP000053237">
    <property type="component" value="Unassembled WGS sequence"/>
</dbReference>
<dbReference type="PANTHER" id="PTHR13903:SF8">
    <property type="entry name" value="PIRIN"/>
    <property type="match status" value="1"/>
</dbReference>
<organism evidence="6 7">
    <name type="scientific">Albugo candida</name>
    <dbReference type="NCBI Taxonomy" id="65357"/>
    <lineage>
        <taxon>Eukaryota</taxon>
        <taxon>Sar</taxon>
        <taxon>Stramenopiles</taxon>
        <taxon>Oomycota</taxon>
        <taxon>Peronosporomycetes</taxon>
        <taxon>Albuginales</taxon>
        <taxon>Albuginaceae</taxon>
        <taxon>Albugo</taxon>
    </lineage>
</organism>
<comment type="caution">
    <text evidence="6">The sequence shown here is derived from an EMBL/GenBank/DDBJ whole genome shotgun (WGS) entry which is preliminary data.</text>
</comment>
<keyword evidence="7" id="KW-1185">Reference proteome</keyword>
<dbReference type="InterPro" id="IPR008778">
    <property type="entry name" value="Pirin_C_dom"/>
</dbReference>
<dbReference type="CDD" id="cd02909">
    <property type="entry name" value="cupin_pirin_N"/>
    <property type="match status" value="1"/>
</dbReference>
<evidence type="ECO:0000313" key="6">
    <source>
        <dbReference type="EMBL" id="CCI45269.1"/>
    </source>
</evidence>
<feature type="domain" description="Pirin N-terminal" evidence="4">
    <location>
        <begin position="25"/>
        <end position="123"/>
    </location>
</feature>
<feature type="binding site" evidence="2">
    <location>
        <position position="59"/>
    </location>
    <ligand>
        <name>Fe cation</name>
        <dbReference type="ChEBI" id="CHEBI:24875"/>
    </ligand>
</feature>
<dbReference type="InterPro" id="IPR011051">
    <property type="entry name" value="RmlC_Cupin_sf"/>
</dbReference>
<comment type="similarity">
    <text evidence="1 3">Belongs to the pirin family.</text>
</comment>
<accession>A0A024GEG6</accession>
<dbReference type="InterPro" id="IPR003829">
    <property type="entry name" value="Pirin_N_dom"/>
</dbReference>
<evidence type="ECO:0000256" key="3">
    <source>
        <dbReference type="RuleBase" id="RU003457"/>
    </source>
</evidence>
<evidence type="ECO:0000256" key="1">
    <source>
        <dbReference type="ARBA" id="ARBA00008416"/>
    </source>
</evidence>
<reference evidence="6 7" key="1">
    <citation type="submission" date="2012-05" db="EMBL/GenBank/DDBJ databases">
        <title>Recombination and specialization in a pathogen metapopulation.</title>
        <authorList>
            <person name="Gardiner A."/>
            <person name="Kemen E."/>
            <person name="Schultz-Larsen T."/>
            <person name="MacLean D."/>
            <person name="Van Oosterhout C."/>
            <person name="Jones J.D.G."/>
        </authorList>
    </citation>
    <scope>NUCLEOTIDE SEQUENCE [LARGE SCALE GENOMIC DNA]</scope>
    <source>
        <strain evidence="6 7">Ac Nc2</strain>
    </source>
</reference>
<feature type="domain" description="Pirin C-terminal" evidence="5">
    <location>
        <begin position="180"/>
        <end position="280"/>
    </location>
</feature>
<feature type="binding site" evidence="2">
    <location>
        <position position="108"/>
    </location>
    <ligand>
        <name>Fe cation</name>
        <dbReference type="ChEBI" id="CHEBI:24875"/>
    </ligand>
</feature>
<evidence type="ECO:0000259" key="4">
    <source>
        <dbReference type="Pfam" id="PF02678"/>
    </source>
</evidence>
<name>A0A024GEG6_9STRA</name>
<feature type="binding site" evidence="2">
    <location>
        <position position="61"/>
    </location>
    <ligand>
        <name>Fe cation</name>
        <dbReference type="ChEBI" id="CHEBI:24875"/>
    </ligand>
</feature>
<keyword evidence="2" id="KW-0479">Metal-binding</keyword>
<dbReference type="InterPro" id="IPR014710">
    <property type="entry name" value="RmlC-like_jellyroll"/>
</dbReference>
<evidence type="ECO:0008006" key="8">
    <source>
        <dbReference type="Google" id="ProtNLM"/>
    </source>
</evidence>
<keyword evidence="2" id="KW-0408">Iron</keyword>
<dbReference type="EMBL" id="CAIX01000094">
    <property type="protein sequence ID" value="CCI45269.1"/>
    <property type="molecule type" value="Genomic_DNA"/>
</dbReference>
<dbReference type="STRING" id="65357.A0A024GEG6"/>
<dbReference type="SUPFAM" id="SSF51182">
    <property type="entry name" value="RmlC-like cupins"/>
    <property type="match status" value="1"/>
</dbReference>
<gene>
    <name evidence="6" type="ORF">BN9_061420</name>
</gene>
<dbReference type="Pfam" id="PF02678">
    <property type="entry name" value="Pirin"/>
    <property type="match status" value="1"/>
</dbReference>
<dbReference type="GO" id="GO:0046872">
    <property type="term" value="F:metal ion binding"/>
    <property type="evidence" value="ECO:0007669"/>
    <property type="project" value="UniProtKB-KW"/>
</dbReference>
<sequence>MKMTEEMRKIKLRFHAHEQSEGVGARVRRSIGSPHISYLDPFLLLDDGTGSLPGGFPDHPHRGFETVSYILPNSEGGFQHEDFLGNKGDLRPGDLQWMTAGRGIVHSEMPASLTPARVIQLWINLPRAKKMREPHYQEVKRENVPQVYTCDKNVKALLFAGSFLGEEGPIKTEAPVSFIHFIMEKHAKLTHFISNGHNAFFYVISGDGIYNGERIAAYDTIVLESIGSACIVETRENSLELVILTGEPLHEPVARYGPFVMSTEEEIQQAIKDFRNGENGFENAKSWKSKIGNR</sequence>
<evidence type="ECO:0000259" key="5">
    <source>
        <dbReference type="Pfam" id="PF05726"/>
    </source>
</evidence>